<protein>
    <submittedName>
        <fullName evidence="8">Peptidoglycan bridge formation protein FemAB</fullName>
    </submittedName>
</protein>
<dbReference type="EMBL" id="MWWU01000002">
    <property type="protein sequence ID" value="OZG55736.1"/>
    <property type="molecule type" value="Genomic_DNA"/>
</dbReference>
<evidence type="ECO:0000256" key="6">
    <source>
        <dbReference type="ARBA" id="ARBA00023316"/>
    </source>
</evidence>
<comment type="similarity">
    <text evidence="1">Belongs to the FemABX family.</text>
</comment>
<keyword evidence="9" id="KW-1185">Reference proteome</keyword>
<dbReference type="GO" id="GO:0008360">
    <property type="term" value="P:regulation of cell shape"/>
    <property type="evidence" value="ECO:0007669"/>
    <property type="project" value="UniProtKB-KW"/>
</dbReference>
<dbReference type="PANTHER" id="PTHR36174:SF1">
    <property type="entry name" value="LIPID II:GLYCINE GLYCYLTRANSFERASE"/>
    <property type="match status" value="1"/>
</dbReference>
<evidence type="ECO:0000313" key="8">
    <source>
        <dbReference type="EMBL" id="OZG55736.1"/>
    </source>
</evidence>
<dbReference type="Gene3D" id="3.40.630.30">
    <property type="match status" value="1"/>
</dbReference>
<dbReference type="Pfam" id="PF13480">
    <property type="entry name" value="Acetyltransf_6"/>
    <property type="match status" value="1"/>
</dbReference>
<dbReference type="InterPro" id="IPR003447">
    <property type="entry name" value="FEMABX"/>
</dbReference>
<keyword evidence="5" id="KW-0012">Acyltransferase</keyword>
<dbReference type="Proteomes" id="UP000228976">
    <property type="component" value="Unassembled WGS sequence"/>
</dbReference>
<keyword evidence="3" id="KW-0133">Cell shape</keyword>
<dbReference type="GO" id="GO:0009252">
    <property type="term" value="P:peptidoglycan biosynthetic process"/>
    <property type="evidence" value="ECO:0007669"/>
    <property type="project" value="UniProtKB-KW"/>
</dbReference>
<dbReference type="RefSeq" id="WP_094689356.1">
    <property type="nucleotide sequence ID" value="NZ_JACBYZ010000001.1"/>
</dbReference>
<dbReference type="InterPro" id="IPR050644">
    <property type="entry name" value="PG_Glycine_Bridge_Synth"/>
</dbReference>
<dbReference type="OrthoDB" id="3185680at2"/>
<proteinExistence type="inferred from homology"/>
<dbReference type="GO" id="GO:0016755">
    <property type="term" value="F:aminoacyltransferase activity"/>
    <property type="evidence" value="ECO:0007669"/>
    <property type="project" value="InterPro"/>
</dbReference>
<dbReference type="PROSITE" id="PS51191">
    <property type="entry name" value="FEMABX"/>
    <property type="match status" value="1"/>
</dbReference>
<evidence type="ECO:0000313" key="9">
    <source>
        <dbReference type="Proteomes" id="UP000228976"/>
    </source>
</evidence>
<organism evidence="8 9">
    <name type="scientific">Aeriscardovia aeriphila</name>
    <dbReference type="NCBI Taxonomy" id="218139"/>
    <lineage>
        <taxon>Bacteria</taxon>
        <taxon>Bacillati</taxon>
        <taxon>Actinomycetota</taxon>
        <taxon>Actinomycetes</taxon>
        <taxon>Bifidobacteriales</taxon>
        <taxon>Bifidobacteriaceae</taxon>
        <taxon>Aeriscardovia</taxon>
    </lineage>
</organism>
<evidence type="ECO:0000256" key="5">
    <source>
        <dbReference type="ARBA" id="ARBA00023315"/>
    </source>
</evidence>
<keyword evidence="4" id="KW-0573">Peptidoglycan synthesis</keyword>
<name>A0A261F9Z3_9BIFI</name>
<keyword evidence="6" id="KW-0961">Cell wall biogenesis/degradation</keyword>
<dbReference type="InterPro" id="IPR038740">
    <property type="entry name" value="BioF2-like_GNAT_dom"/>
</dbReference>
<dbReference type="GO" id="GO:0071555">
    <property type="term" value="P:cell wall organization"/>
    <property type="evidence" value="ECO:0007669"/>
    <property type="project" value="UniProtKB-KW"/>
</dbReference>
<dbReference type="PANTHER" id="PTHR36174">
    <property type="entry name" value="LIPID II:GLYCINE GLYCYLTRANSFERASE"/>
    <property type="match status" value="1"/>
</dbReference>
<gene>
    <name evidence="8" type="ORF">AEAE_0224</name>
</gene>
<evidence type="ECO:0000256" key="1">
    <source>
        <dbReference type="ARBA" id="ARBA00009943"/>
    </source>
</evidence>
<evidence type="ECO:0000256" key="4">
    <source>
        <dbReference type="ARBA" id="ARBA00022984"/>
    </source>
</evidence>
<feature type="domain" description="BioF2-like acetyltransferase" evidence="7">
    <location>
        <begin position="151"/>
        <end position="281"/>
    </location>
</feature>
<evidence type="ECO:0000256" key="3">
    <source>
        <dbReference type="ARBA" id="ARBA00022960"/>
    </source>
</evidence>
<comment type="caution">
    <text evidence="8">The sequence shown here is derived from an EMBL/GenBank/DDBJ whole genome shotgun (WGS) entry which is preliminary data.</text>
</comment>
<sequence length="342" mass="38590">MLRVDELTEEQVRALHDEHHMVSPIEQTPAWACYQASIEGREPWGWLGIYEDGQFLAYALAIAYHTHGYTYLNVAHGPCWVNKPDEQRETQAFAALRTFVHSRDKSVVFVRLAAWNASLTSPVLSTIAYDSTVVVDLHGGDEEILRRMSSRGRANVRKALRESPAECADETQRALRGFDEYYGVMVDTAQRDGFTPAPASTYASMLRELGPEHARLYVGRIDGVVSNWCLMTLNDNQAVYYYGCMSTAVRKLRAPDKLFYYAFCDLGRQGYDTLDMMGIGSPFCPQLNTLNQFKTKFAPKITTIAPARDLPVRSHFYAALVQAKALRAKLRTVLRTLKSQAK</sequence>
<dbReference type="AlphaFoldDB" id="A0A261F9Z3"/>
<evidence type="ECO:0000256" key="2">
    <source>
        <dbReference type="ARBA" id="ARBA00022679"/>
    </source>
</evidence>
<reference evidence="8 9" key="1">
    <citation type="journal article" date="2017" name="BMC Genomics">
        <title>Comparative genomic and phylogenomic analyses of the Bifidobacteriaceae family.</title>
        <authorList>
            <person name="Lugli G.A."/>
            <person name="Milani C."/>
            <person name="Turroni F."/>
            <person name="Duranti S."/>
            <person name="Mancabelli L."/>
            <person name="Mangifesta M."/>
            <person name="Ferrario C."/>
            <person name="Modesto M."/>
            <person name="Mattarelli P."/>
            <person name="Jiri K."/>
            <person name="van Sinderen D."/>
            <person name="Ventura M."/>
        </authorList>
    </citation>
    <scope>NUCLEOTIDE SEQUENCE [LARGE SCALE GENOMIC DNA]</scope>
    <source>
        <strain evidence="8 9">LMG 21773</strain>
    </source>
</reference>
<keyword evidence="2" id="KW-0808">Transferase</keyword>
<dbReference type="InterPro" id="IPR016181">
    <property type="entry name" value="Acyl_CoA_acyltransferase"/>
</dbReference>
<dbReference type="SUPFAM" id="SSF55729">
    <property type="entry name" value="Acyl-CoA N-acyltransferases (Nat)"/>
    <property type="match status" value="1"/>
</dbReference>
<accession>A0A261F9Z3</accession>
<evidence type="ECO:0000259" key="7">
    <source>
        <dbReference type="Pfam" id="PF13480"/>
    </source>
</evidence>